<proteinExistence type="predicted"/>
<evidence type="ECO:0000259" key="19">
    <source>
        <dbReference type="PROSITE" id="PS50885"/>
    </source>
</evidence>
<dbReference type="SUPFAM" id="SSF55874">
    <property type="entry name" value="ATPase domain of HSP90 chaperone/DNA topoisomerase II/histidine kinase"/>
    <property type="match status" value="1"/>
</dbReference>
<dbReference type="CDD" id="cd06225">
    <property type="entry name" value="HAMP"/>
    <property type="match status" value="1"/>
</dbReference>
<dbReference type="OrthoDB" id="581426at2"/>
<dbReference type="SMART" id="SM00304">
    <property type="entry name" value="HAMP"/>
    <property type="match status" value="1"/>
</dbReference>
<dbReference type="Gene3D" id="3.30.450.20">
    <property type="entry name" value="PAS domain"/>
    <property type="match status" value="1"/>
</dbReference>
<evidence type="ECO:0000313" key="21">
    <source>
        <dbReference type="Proteomes" id="UP000226442"/>
    </source>
</evidence>
<evidence type="ECO:0000256" key="1">
    <source>
        <dbReference type="ARBA" id="ARBA00000085"/>
    </source>
</evidence>
<evidence type="ECO:0000256" key="12">
    <source>
        <dbReference type="ARBA" id="ARBA00023012"/>
    </source>
</evidence>
<dbReference type="InterPro" id="IPR036890">
    <property type="entry name" value="HATPase_C_sf"/>
</dbReference>
<evidence type="ECO:0000259" key="18">
    <source>
        <dbReference type="PROSITE" id="PS50110"/>
    </source>
</evidence>
<evidence type="ECO:0000256" key="8">
    <source>
        <dbReference type="ARBA" id="ARBA00022741"/>
    </source>
</evidence>
<reference evidence="20" key="1">
    <citation type="submission" date="2017-10" db="EMBL/GenBank/DDBJ databases">
        <title>Draft genome sequence of the planktic cyanobacteria Tychonema bourrellyi isolated from alpine lentic freshwater.</title>
        <authorList>
            <person name="Tett A."/>
            <person name="Armanini F."/>
            <person name="Asnicar F."/>
            <person name="Boscaini A."/>
            <person name="Pasolli E."/>
            <person name="Zolfo M."/>
            <person name="Donati C."/>
            <person name="Salmaso N."/>
            <person name="Segata N."/>
        </authorList>
    </citation>
    <scope>NUCLEOTIDE SEQUENCE</scope>
    <source>
        <strain evidence="20">FEM_GT703</strain>
    </source>
</reference>
<comment type="subcellular location">
    <subcellularLocation>
        <location evidence="2">Cell membrane</location>
        <topology evidence="2">Multi-pass membrane protein</topology>
    </subcellularLocation>
</comment>
<dbReference type="SMART" id="SM00448">
    <property type="entry name" value="REC"/>
    <property type="match status" value="1"/>
</dbReference>
<evidence type="ECO:0000256" key="16">
    <source>
        <dbReference type="SAM" id="Phobius"/>
    </source>
</evidence>
<dbReference type="SUPFAM" id="SSF52172">
    <property type="entry name" value="CheY-like"/>
    <property type="match status" value="1"/>
</dbReference>
<sequence>MSSPTRKPFLSKLIGNVPLRAILIVPFVVQIVAAVGTVGYLSFRSGQKAVNDMAIQIQEEVSDRTKQQVLSYLERPTLTLETIAAAIKTEQLDLNDQIKQQWFFWHLVDRKTVMAVQLITPEGNSVLVERVPNQIETRVRNSTTTPDREVYRLDNRGDRLELIERQKNFDSRTRPWYKNAIAAQKPVWTSLYINVNTSVVAITATYPVYDRAEQLLVVLSSRFDIPRIYDFLKTLEIGKTGQFFIINRDGEMIASSKIEQPYIIKGKDLETIKAFEIENPTIQATAKQLIAKFGNFTAITDTQQINFDINGERYFVQVTPMQDEWGIDWLGVVVLPESDFMAQINANTQTTIFLCIGTLLIATILGWYTSRWVTQPLQRLSQASEAIAAGNLEQNIELSGKNELGRLAQSFNRMAQQLREAFNHLQNTNVELEQRVEARTVELQQAKDMADSANLAKSNFLANMSHELRTPLNGVLGYTQILQRTESLSPKARKGIDIIYQCGSHLLMLINDILDLSKIEADKVELHPTSFHFPSFLQGVAEICNIRAEQKHIAFNFAIDPQLPVGVKADEKRLRQVLINLLGNAIKFTDKGSVTFKVEVIECQSSHPECSINQSIFNQSSMENRSESSIENHQSIFNQCSMENRSESSIENRKSKIENKQNRSVRFQIEDTGVGITPEQLEKIFMPFEQVGNTKKQAEGTGLGLSISQKIVALMNTTIQVQSQAGVGSIFSFEVELPDALDWADTSWVTQQGAIAGYEGKKRKILVVDDRWENRSVLIHLLEPIGFELIEAENGQEGMDRALSEQPDLIVTDLAMPVMDGFEFLQKLRSYPELKEMPVLVSSASVFEIHRHKSLAAGGSDFLPKPIQADILLELIQKYLQLDWIYNENQDSKVNSKGKIAPDQILPPAIEVLQQIRELAKLGDLDGVVEIAQQIQTTNSEHFAFAQELISLAESFQTKPLRAFIQQYID</sequence>
<dbReference type="CDD" id="cd12912">
    <property type="entry name" value="PDC2_MCP_like"/>
    <property type="match status" value="1"/>
</dbReference>
<dbReference type="AlphaFoldDB" id="A0A2G4EZ19"/>
<evidence type="ECO:0000259" key="17">
    <source>
        <dbReference type="PROSITE" id="PS50109"/>
    </source>
</evidence>
<evidence type="ECO:0000256" key="11">
    <source>
        <dbReference type="ARBA" id="ARBA00022989"/>
    </source>
</evidence>
<dbReference type="Gene3D" id="3.30.565.10">
    <property type="entry name" value="Histidine kinase-like ATPase, C-terminal domain"/>
    <property type="match status" value="1"/>
</dbReference>
<keyword evidence="11 16" id="KW-1133">Transmembrane helix</keyword>
<feature type="coiled-coil region" evidence="15">
    <location>
        <begin position="408"/>
        <end position="449"/>
    </location>
</feature>
<dbReference type="PANTHER" id="PTHR43047:SF72">
    <property type="entry name" value="OSMOSENSING HISTIDINE PROTEIN KINASE SLN1"/>
    <property type="match status" value="1"/>
</dbReference>
<dbReference type="FunFam" id="1.10.287.130:FF:000004">
    <property type="entry name" value="Ethylene receptor 1"/>
    <property type="match status" value="1"/>
</dbReference>
<dbReference type="RefSeq" id="WP_096830144.1">
    <property type="nucleotide sequence ID" value="NZ_NXIB02000101.1"/>
</dbReference>
<dbReference type="SMART" id="SM00387">
    <property type="entry name" value="HATPase_c"/>
    <property type="match status" value="1"/>
</dbReference>
<feature type="domain" description="HAMP" evidence="19">
    <location>
        <begin position="371"/>
        <end position="423"/>
    </location>
</feature>
<dbReference type="PANTHER" id="PTHR43047">
    <property type="entry name" value="TWO-COMPONENT HISTIDINE PROTEIN KINASE"/>
    <property type="match status" value="1"/>
</dbReference>
<dbReference type="InterPro" id="IPR003660">
    <property type="entry name" value="HAMP_dom"/>
</dbReference>
<dbReference type="Gene3D" id="6.10.340.10">
    <property type="match status" value="1"/>
</dbReference>
<keyword evidence="13 16" id="KW-0472">Membrane</keyword>
<dbReference type="InterPro" id="IPR005467">
    <property type="entry name" value="His_kinase_dom"/>
</dbReference>
<name>A0A2G4EZ19_9CYAN</name>
<evidence type="ECO:0000256" key="5">
    <source>
        <dbReference type="ARBA" id="ARBA00022553"/>
    </source>
</evidence>
<evidence type="ECO:0000256" key="7">
    <source>
        <dbReference type="ARBA" id="ARBA00022692"/>
    </source>
</evidence>
<dbReference type="Pfam" id="PF00072">
    <property type="entry name" value="Response_reg"/>
    <property type="match status" value="1"/>
</dbReference>
<dbReference type="Gene3D" id="1.10.287.130">
    <property type="match status" value="1"/>
</dbReference>
<dbReference type="InterPro" id="IPR003661">
    <property type="entry name" value="HisK_dim/P_dom"/>
</dbReference>
<dbReference type="InterPro" id="IPR036097">
    <property type="entry name" value="HisK_dim/P_sf"/>
</dbReference>
<evidence type="ECO:0000256" key="2">
    <source>
        <dbReference type="ARBA" id="ARBA00004651"/>
    </source>
</evidence>
<dbReference type="InterPro" id="IPR029151">
    <property type="entry name" value="Sensor-like_sf"/>
</dbReference>
<evidence type="ECO:0000313" key="20">
    <source>
        <dbReference type="EMBL" id="PHX54437.1"/>
    </source>
</evidence>
<keyword evidence="5 14" id="KW-0597">Phosphoprotein</keyword>
<dbReference type="GO" id="GO:0009927">
    <property type="term" value="F:histidine phosphotransfer kinase activity"/>
    <property type="evidence" value="ECO:0007669"/>
    <property type="project" value="TreeGrafter"/>
</dbReference>
<dbReference type="InterPro" id="IPR011006">
    <property type="entry name" value="CheY-like_superfamily"/>
</dbReference>
<dbReference type="Pfam" id="PF02743">
    <property type="entry name" value="dCache_1"/>
    <property type="match status" value="1"/>
</dbReference>
<keyword evidence="10" id="KW-0067">ATP-binding</keyword>
<dbReference type="Proteomes" id="UP000226442">
    <property type="component" value="Unassembled WGS sequence"/>
</dbReference>
<keyword evidence="6" id="KW-0808">Transferase</keyword>
<keyword evidence="21" id="KW-1185">Reference proteome</keyword>
<dbReference type="GO" id="GO:0005524">
    <property type="term" value="F:ATP binding"/>
    <property type="evidence" value="ECO:0007669"/>
    <property type="project" value="UniProtKB-KW"/>
</dbReference>
<dbReference type="EMBL" id="NXIB02000101">
    <property type="protein sequence ID" value="PHX54437.1"/>
    <property type="molecule type" value="Genomic_DNA"/>
</dbReference>
<evidence type="ECO:0000256" key="14">
    <source>
        <dbReference type="PROSITE-ProRule" id="PRU00169"/>
    </source>
</evidence>
<feature type="domain" description="Histidine kinase" evidence="17">
    <location>
        <begin position="463"/>
        <end position="739"/>
    </location>
</feature>
<dbReference type="PRINTS" id="PR00344">
    <property type="entry name" value="BCTRLSENSOR"/>
</dbReference>
<dbReference type="SUPFAM" id="SSF158472">
    <property type="entry name" value="HAMP domain-like"/>
    <property type="match status" value="1"/>
</dbReference>
<dbReference type="CDD" id="cd00082">
    <property type="entry name" value="HisKA"/>
    <property type="match status" value="1"/>
</dbReference>
<evidence type="ECO:0000256" key="3">
    <source>
        <dbReference type="ARBA" id="ARBA00012438"/>
    </source>
</evidence>
<keyword evidence="4" id="KW-1003">Cell membrane</keyword>
<dbReference type="GO" id="GO:0000155">
    <property type="term" value="F:phosphorelay sensor kinase activity"/>
    <property type="evidence" value="ECO:0007669"/>
    <property type="project" value="InterPro"/>
</dbReference>
<dbReference type="Gene3D" id="3.40.50.2300">
    <property type="match status" value="1"/>
</dbReference>
<keyword evidence="12" id="KW-0902">Two-component regulatory system</keyword>
<evidence type="ECO:0000256" key="15">
    <source>
        <dbReference type="SAM" id="Coils"/>
    </source>
</evidence>
<keyword evidence="8" id="KW-0547">Nucleotide-binding</keyword>
<dbReference type="PROSITE" id="PS50109">
    <property type="entry name" value="HIS_KIN"/>
    <property type="match status" value="1"/>
</dbReference>
<evidence type="ECO:0000256" key="13">
    <source>
        <dbReference type="ARBA" id="ARBA00023136"/>
    </source>
</evidence>
<dbReference type="PROSITE" id="PS50110">
    <property type="entry name" value="RESPONSE_REGULATORY"/>
    <property type="match status" value="1"/>
</dbReference>
<dbReference type="Pfam" id="PF00512">
    <property type="entry name" value="HisKA"/>
    <property type="match status" value="1"/>
</dbReference>
<organism evidence="20 21">
    <name type="scientific">Tychonema bourrellyi FEM_GT703</name>
    <dbReference type="NCBI Taxonomy" id="2040638"/>
    <lineage>
        <taxon>Bacteria</taxon>
        <taxon>Bacillati</taxon>
        <taxon>Cyanobacteriota</taxon>
        <taxon>Cyanophyceae</taxon>
        <taxon>Oscillatoriophycideae</taxon>
        <taxon>Oscillatoriales</taxon>
        <taxon>Microcoleaceae</taxon>
        <taxon>Tychonema</taxon>
    </lineage>
</organism>
<dbReference type="CDD" id="cd12913">
    <property type="entry name" value="PDC1_MCP_like"/>
    <property type="match status" value="1"/>
</dbReference>
<dbReference type="InterPro" id="IPR001789">
    <property type="entry name" value="Sig_transdc_resp-reg_receiver"/>
</dbReference>
<keyword evidence="15" id="KW-0175">Coiled coil</keyword>
<dbReference type="InterPro" id="IPR033479">
    <property type="entry name" value="dCache_1"/>
</dbReference>
<gene>
    <name evidence="20" type="ORF">CP500_016125</name>
</gene>
<dbReference type="EC" id="2.7.13.3" evidence="3"/>
<evidence type="ECO:0000256" key="10">
    <source>
        <dbReference type="ARBA" id="ARBA00022840"/>
    </source>
</evidence>
<dbReference type="SUPFAM" id="SSF103190">
    <property type="entry name" value="Sensory domain-like"/>
    <property type="match status" value="1"/>
</dbReference>
<evidence type="ECO:0000256" key="4">
    <source>
        <dbReference type="ARBA" id="ARBA00022475"/>
    </source>
</evidence>
<feature type="transmembrane region" description="Helical" evidence="16">
    <location>
        <begin position="20"/>
        <end position="43"/>
    </location>
</feature>
<dbReference type="PROSITE" id="PS50885">
    <property type="entry name" value="HAMP"/>
    <property type="match status" value="1"/>
</dbReference>
<evidence type="ECO:0000256" key="9">
    <source>
        <dbReference type="ARBA" id="ARBA00022777"/>
    </source>
</evidence>
<dbReference type="SUPFAM" id="SSF47384">
    <property type="entry name" value="Homodimeric domain of signal transducing histidine kinase"/>
    <property type="match status" value="1"/>
</dbReference>
<keyword evidence="9 20" id="KW-0418">Kinase</keyword>
<comment type="caution">
    <text evidence="20">The sequence shown here is derived from an EMBL/GenBank/DDBJ whole genome shotgun (WGS) entry which is preliminary data.</text>
</comment>
<keyword evidence="7 16" id="KW-0812">Transmembrane</keyword>
<dbReference type="SMART" id="SM00388">
    <property type="entry name" value="HisKA"/>
    <property type="match status" value="1"/>
</dbReference>
<protein>
    <recommendedName>
        <fullName evidence="3">histidine kinase</fullName>
        <ecNumber evidence="3">2.7.13.3</ecNumber>
    </recommendedName>
</protein>
<dbReference type="GO" id="GO:0005886">
    <property type="term" value="C:plasma membrane"/>
    <property type="evidence" value="ECO:0007669"/>
    <property type="project" value="UniProtKB-SubCell"/>
</dbReference>
<dbReference type="CDD" id="cd16922">
    <property type="entry name" value="HATPase_EvgS-ArcB-TorS-like"/>
    <property type="match status" value="1"/>
</dbReference>
<feature type="modified residue" description="4-aspartylphosphate" evidence="14">
    <location>
        <position position="813"/>
    </location>
</feature>
<dbReference type="InterPro" id="IPR004358">
    <property type="entry name" value="Sig_transdc_His_kin-like_C"/>
</dbReference>
<feature type="domain" description="Response regulatory" evidence="18">
    <location>
        <begin position="764"/>
        <end position="880"/>
    </location>
</feature>
<evidence type="ECO:0000256" key="6">
    <source>
        <dbReference type="ARBA" id="ARBA00022679"/>
    </source>
</evidence>
<comment type="catalytic activity">
    <reaction evidence="1">
        <text>ATP + protein L-histidine = ADP + protein N-phospho-L-histidine.</text>
        <dbReference type="EC" id="2.7.13.3"/>
    </reaction>
</comment>
<dbReference type="Pfam" id="PF02518">
    <property type="entry name" value="HATPase_c"/>
    <property type="match status" value="1"/>
</dbReference>
<dbReference type="Pfam" id="PF00672">
    <property type="entry name" value="HAMP"/>
    <property type="match status" value="1"/>
</dbReference>
<accession>A0A2G4EZ19</accession>
<dbReference type="InterPro" id="IPR003594">
    <property type="entry name" value="HATPase_dom"/>
</dbReference>